<evidence type="ECO:0000259" key="8">
    <source>
        <dbReference type="PROSITE" id="PS51296"/>
    </source>
</evidence>
<evidence type="ECO:0000313" key="12">
    <source>
        <dbReference type="Proteomes" id="UP000396862"/>
    </source>
</evidence>
<dbReference type="SUPFAM" id="SSF50022">
    <property type="entry name" value="ISP domain"/>
    <property type="match status" value="1"/>
</dbReference>
<dbReference type="GO" id="GO:0046872">
    <property type="term" value="F:metal ion binding"/>
    <property type="evidence" value="ECO:0007669"/>
    <property type="project" value="UniProtKB-KW"/>
</dbReference>
<dbReference type="InterPro" id="IPR005805">
    <property type="entry name" value="Rieske_Fe-S_prot_C"/>
</dbReference>
<reference evidence="9 12" key="2">
    <citation type="submission" date="2019-10" db="EMBL/GenBank/DDBJ databases">
        <title>Prolixibacter strains distinguished by the presence of nitrate reductase genes were adept at nitrate-dependent anaerobic corrosion of metallic iron and carbon steel.</title>
        <authorList>
            <person name="Iino T."/>
            <person name="Shono N."/>
            <person name="Ito K."/>
            <person name="Nakamura R."/>
            <person name="Sueoka K."/>
            <person name="Harayama S."/>
            <person name="Ohkuma M."/>
        </authorList>
    </citation>
    <scope>NUCLEOTIDE SEQUENCE [LARGE SCALE GENOMIC DNA]</scope>
    <source>
        <strain evidence="9 12">MIC1-1</strain>
    </source>
</reference>
<accession>A0A2P8CI86</accession>
<dbReference type="EMBL" id="PYGC01000002">
    <property type="protein sequence ID" value="PSK84639.1"/>
    <property type="molecule type" value="Genomic_DNA"/>
</dbReference>
<evidence type="ECO:0000313" key="11">
    <source>
        <dbReference type="Proteomes" id="UP000240621"/>
    </source>
</evidence>
<keyword evidence="1" id="KW-0001">2Fe-2S</keyword>
<sequence>MERRKALQQLFLGTGTLMVVPAALASCSKSSNAGAPLTGDLTLDLTSSKYSQLTQSGGSVIVGSTIVVNTGSDNFIALSAICTHAGCLVEYQSSQKDFYCPCHGSVFSTSGSVMRGPAARPLAKYQTTYDATAKTVTVKGA</sequence>
<comment type="caution">
    <text evidence="10">The sequence shown here is derived from an EMBL/GenBank/DDBJ whole genome shotgun (WGS) entry which is preliminary data.</text>
</comment>
<feature type="signal peptide" evidence="7">
    <location>
        <begin position="1"/>
        <end position="25"/>
    </location>
</feature>
<keyword evidence="3" id="KW-0408">Iron</keyword>
<dbReference type="PANTHER" id="PTHR10134">
    <property type="entry name" value="CYTOCHROME B-C1 COMPLEX SUBUNIT RIESKE, MITOCHONDRIAL"/>
    <property type="match status" value="1"/>
</dbReference>
<gene>
    <name evidence="10" type="ORF">CLV93_102429</name>
    <name evidence="9" type="ORF">JCM18694_10510</name>
</gene>
<proteinExistence type="predicted"/>
<evidence type="ECO:0000256" key="4">
    <source>
        <dbReference type="ARBA" id="ARBA00023014"/>
    </source>
</evidence>
<dbReference type="Proteomes" id="UP000396862">
    <property type="component" value="Unassembled WGS sequence"/>
</dbReference>
<organism evidence="10 11">
    <name type="scientific">Prolixibacter denitrificans</name>
    <dbReference type="NCBI Taxonomy" id="1541063"/>
    <lineage>
        <taxon>Bacteria</taxon>
        <taxon>Pseudomonadati</taxon>
        <taxon>Bacteroidota</taxon>
        <taxon>Bacteroidia</taxon>
        <taxon>Marinilabiliales</taxon>
        <taxon>Prolixibacteraceae</taxon>
        <taxon>Prolixibacter</taxon>
    </lineage>
</organism>
<evidence type="ECO:0000256" key="5">
    <source>
        <dbReference type="ARBA" id="ARBA00023157"/>
    </source>
</evidence>
<dbReference type="PROSITE" id="PS51296">
    <property type="entry name" value="RIESKE"/>
    <property type="match status" value="1"/>
</dbReference>
<protein>
    <submittedName>
        <fullName evidence="10">Rieske-like 2Fe-2S protein</fullName>
    </submittedName>
</protein>
<feature type="domain" description="Rieske" evidence="8">
    <location>
        <begin position="64"/>
        <end position="136"/>
    </location>
</feature>
<keyword evidence="2" id="KW-0479">Metal-binding</keyword>
<dbReference type="CDD" id="cd03467">
    <property type="entry name" value="Rieske"/>
    <property type="match status" value="1"/>
</dbReference>
<comment type="cofactor">
    <cofactor evidence="6">
        <name>[2Fe-2S] cluster</name>
        <dbReference type="ChEBI" id="CHEBI:190135"/>
    </cofactor>
</comment>
<evidence type="ECO:0000313" key="9">
    <source>
        <dbReference type="EMBL" id="GET20805.1"/>
    </source>
</evidence>
<evidence type="ECO:0000256" key="2">
    <source>
        <dbReference type="ARBA" id="ARBA00022723"/>
    </source>
</evidence>
<dbReference type="Pfam" id="PF00355">
    <property type="entry name" value="Rieske"/>
    <property type="match status" value="1"/>
</dbReference>
<reference evidence="10 11" key="1">
    <citation type="submission" date="2018-03" db="EMBL/GenBank/DDBJ databases">
        <title>Genomic Encyclopedia of Archaeal and Bacterial Type Strains, Phase II (KMG-II): from individual species to whole genera.</title>
        <authorList>
            <person name="Goeker M."/>
        </authorList>
    </citation>
    <scope>NUCLEOTIDE SEQUENCE [LARGE SCALE GENOMIC DNA]</scope>
    <source>
        <strain evidence="10 11">DSM 27267</strain>
    </source>
</reference>
<name>A0A2P8CI86_9BACT</name>
<dbReference type="InterPro" id="IPR014349">
    <property type="entry name" value="Rieske_Fe-S_prot"/>
</dbReference>
<dbReference type="GO" id="GO:0016020">
    <property type="term" value="C:membrane"/>
    <property type="evidence" value="ECO:0007669"/>
    <property type="project" value="InterPro"/>
</dbReference>
<keyword evidence="4" id="KW-0411">Iron-sulfur</keyword>
<dbReference type="RefSeq" id="WP_106541223.1">
    <property type="nucleotide sequence ID" value="NZ_BLAU01000001.1"/>
</dbReference>
<dbReference type="GO" id="GO:0051537">
    <property type="term" value="F:2 iron, 2 sulfur cluster binding"/>
    <property type="evidence" value="ECO:0007669"/>
    <property type="project" value="UniProtKB-KW"/>
</dbReference>
<dbReference type="PRINTS" id="PR00162">
    <property type="entry name" value="RIESKE"/>
</dbReference>
<dbReference type="OrthoDB" id="165343at2"/>
<evidence type="ECO:0000256" key="6">
    <source>
        <dbReference type="ARBA" id="ARBA00034078"/>
    </source>
</evidence>
<dbReference type="Gene3D" id="2.102.10.10">
    <property type="entry name" value="Rieske [2Fe-2S] iron-sulphur domain"/>
    <property type="match status" value="1"/>
</dbReference>
<keyword evidence="12" id="KW-1185">Reference proteome</keyword>
<evidence type="ECO:0000313" key="10">
    <source>
        <dbReference type="EMBL" id="PSK84639.1"/>
    </source>
</evidence>
<keyword evidence="5" id="KW-1015">Disulfide bond</keyword>
<dbReference type="Proteomes" id="UP000240621">
    <property type="component" value="Unassembled WGS sequence"/>
</dbReference>
<evidence type="ECO:0000256" key="3">
    <source>
        <dbReference type="ARBA" id="ARBA00023004"/>
    </source>
</evidence>
<dbReference type="PROSITE" id="PS51257">
    <property type="entry name" value="PROKAR_LIPOPROTEIN"/>
    <property type="match status" value="1"/>
</dbReference>
<dbReference type="AlphaFoldDB" id="A0A2P8CI86"/>
<dbReference type="EMBL" id="BLAU01000001">
    <property type="protein sequence ID" value="GET20805.1"/>
    <property type="molecule type" value="Genomic_DNA"/>
</dbReference>
<keyword evidence="7" id="KW-0732">Signal</keyword>
<evidence type="ECO:0000256" key="1">
    <source>
        <dbReference type="ARBA" id="ARBA00022714"/>
    </source>
</evidence>
<feature type="chain" id="PRO_5015132820" evidence="7">
    <location>
        <begin position="26"/>
        <end position="141"/>
    </location>
</feature>
<evidence type="ECO:0000256" key="7">
    <source>
        <dbReference type="SAM" id="SignalP"/>
    </source>
</evidence>
<dbReference type="InterPro" id="IPR017941">
    <property type="entry name" value="Rieske_2Fe-2S"/>
</dbReference>
<dbReference type="InterPro" id="IPR036922">
    <property type="entry name" value="Rieske_2Fe-2S_sf"/>
</dbReference>